<comment type="caution">
    <text evidence="2">The sequence shown here is derived from an EMBL/GenBank/DDBJ whole genome shotgun (WGS) entry which is preliminary data.</text>
</comment>
<dbReference type="Proteomes" id="UP001152747">
    <property type="component" value="Unassembled WGS sequence"/>
</dbReference>
<protein>
    <submittedName>
        <fullName evidence="2">Uncharacterized protein</fullName>
    </submittedName>
</protein>
<keyword evidence="3" id="KW-1185">Reference proteome</keyword>
<accession>A0A9P1IYC8</accession>
<reference evidence="2" key="1">
    <citation type="submission" date="2022-11" db="EMBL/GenBank/DDBJ databases">
        <authorList>
            <person name="Kikuchi T."/>
        </authorList>
    </citation>
    <scope>NUCLEOTIDE SEQUENCE</scope>
    <source>
        <strain evidence="2">PS1010</strain>
    </source>
</reference>
<evidence type="ECO:0000256" key="1">
    <source>
        <dbReference type="SAM" id="MobiDB-lite"/>
    </source>
</evidence>
<evidence type="ECO:0000313" key="3">
    <source>
        <dbReference type="Proteomes" id="UP001152747"/>
    </source>
</evidence>
<organism evidence="2 3">
    <name type="scientific">Caenorhabditis angaria</name>
    <dbReference type="NCBI Taxonomy" id="860376"/>
    <lineage>
        <taxon>Eukaryota</taxon>
        <taxon>Metazoa</taxon>
        <taxon>Ecdysozoa</taxon>
        <taxon>Nematoda</taxon>
        <taxon>Chromadorea</taxon>
        <taxon>Rhabditida</taxon>
        <taxon>Rhabditina</taxon>
        <taxon>Rhabditomorpha</taxon>
        <taxon>Rhabditoidea</taxon>
        <taxon>Rhabditidae</taxon>
        <taxon>Peloderinae</taxon>
        <taxon>Caenorhabditis</taxon>
    </lineage>
</organism>
<feature type="compositionally biased region" description="Basic and acidic residues" evidence="1">
    <location>
        <begin position="1"/>
        <end position="12"/>
    </location>
</feature>
<feature type="region of interest" description="Disordered" evidence="1">
    <location>
        <begin position="1"/>
        <end position="41"/>
    </location>
</feature>
<dbReference type="AlphaFoldDB" id="A0A9P1IYC8"/>
<dbReference type="EMBL" id="CANHGI010000005">
    <property type="protein sequence ID" value="CAI5453497.1"/>
    <property type="molecule type" value="Genomic_DNA"/>
</dbReference>
<proteinExistence type="predicted"/>
<evidence type="ECO:0000313" key="2">
    <source>
        <dbReference type="EMBL" id="CAI5453497.1"/>
    </source>
</evidence>
<gene>
    <name evidence="2" type="ORF">CAMP_LOCUS16134</name>
</gene>
<name>A0A9P1IYC8_9PELO</name>
<sequence length="81" mass="9284">MENRRSIRRSDIESGLDSPIHMISNSSWRNRANHGPHPHVEPQETAALAVPTFLPLLEEDPSFNNFKRNFRKSLKTSGFNV</sequence>